<reference evidence="2" key="5">
    <citation type="submission" date="2015-06" db="UniProtKB">
        <authorList>
            <consortium name="EnsemblFungi"/>
        </authorList>
    </citation>
    <scope>IDENTIFICATION</scope>
    <source>
        <strain evidence="2">ATCC 64411</strain>
    </source>
</reference>
<reference evidence="3" key="2">
    <citation type="submission" date="2010-05" db="EMBL/GenBank/DDBJ databases">
        <title>The genome sequence of Magnaporthe poae strain ATCC 64411.</title>
        <authorList>
            <person name="Ma L.-J."/>
            <person name="Dead R."/>
            <person name="Young S."/>
            <person name="Zeng Q."/>
            <person name="Koehrsen M."/>
            <person name="Alvarado L."/>
            <person name="Berlin A."/>
            <person name="Chapman S.B."/>
            <person name="Chen Z."/>
            <person name="Freedman E."/>
            <person name="Gellesch M."/>
            <person name="Goldberg J."/>
            <person name="Griggs A."/>
            <person name="Gujja S."/>
            <person name="Heilman E.R."/>
            <person name="Heiman D."/>
            <person name="Hepburn T."/>
            <person name="Howarth C."/>
            <person name="Jen D."/>
            <person name="Larson L."/>
            <person name="Mehta T."/>
            <person name="Neiman D."/>
            <person name="Pearson M."/>
            <person name="Roberts A."/>
            <person name="Saif S."/>
            <person name="Shea T."/>
            <person name="Shenoy N."/>
            <person name="Sisk P."/>
            <person name="Stolte C."/>
            <person name="Sykes S."/>
            <person name="Walk T."/>
            <person name="White J."/>
            <person name="Yandava C."/>
            <person name="Haas B."/>
            <person name="Nusbaum C."/>
            <person name="Birren B."/>
        </authorList>
    </citation>
    <scope>NUCLEOTIDE SEQUENCE [LARGE SCALE GENOMIC DNA]</scope>
    <source>
        <strain evidence="3">ATCC 64411 / 73-15</strain>
    </source>
</reference>
<sequence length="146" mass="16307">MMRRLSFEEALDPVRPISPKQAIPRIPIDDATGPFVSKEVHRPVTRASPRSARPVRWELLSKVGNPRMRHDDCKQDILNRFLTPPARADTHAAGALTGLAWGQVTRLRVAGLCACSSHRCDMDALQLGRNFARRPNTFPNGDFPIC</sequence>
<dbReference type="EMBL" id="GL876969">
    <property type="protein sequence ID" value="KLU86191.1"/>
    <property type="molecule type" value="Genomic_DNA"/>
</dbReference>
<dbReference type="EnsemblFungi" id="MAPG_05208T0">
    <property type="protein sequence ID" value="MAPG_05208T0"/>
    <property type="gene ID" value="MAPG_05208"/>
</dbReference>
<protein>
    <submittedName>
        <fullName evidence="1 2">Uncharacterized protein</fullName>
    </submittedName>
</protein>
<dbReference type="VEuPathDB" id="FungiDB:MAPG_05208"/>
<dbReference type="EMBL" id="ADBL01001230">
    <property type="status" value="NOT_ANNOTATED_CDS"/>
    <property type="molecule type" value="Genomic_DNA"/>
</dbReference>
<accession>A0A0C4DYS9</accession>
<proteinExistence type="predicted"/>
<dbReference type="AlphaFoldDB" id="A0A0C4DYS9"/>
<gene>
    <name evidence="1" type="ORF">MAPG_05208</name>
</gene>
<reference evidence="1" key="1">
    <citation type="submission" date="2010-05" db="EMBL/GenBank/DDBJ databases">
        <title>The Genome Sequence of Magnaporthe poae strain ATCC 64411.</title>
        <authorList>
            <consortium name="The Broad Institute Genome Sequencing Platform"/>
            <consortium name="Broad Institute Genome Sequencing Center for Infectious Disease"/>
            <person name="Ma L.-J."/>
            <person name="Dead R."/>
            <person name="Young S."/>
            <person name="Zeng Q."/>
            <person name="Koehrsen M."/>
            <person name="Alvarado L."/>
            <person name="Berlin A."/>
            <person name="Chapman S.B."/>
            <person name="Chen Z."/>
            <person name="Freedman E."/>
            <person name="Gellesch M."/>
            <person name="Goldberg J."/>
            <person name="Griggs A."/>
            <person name="Gujja S."/>
            <person name="Heilman E.R."/>
            <person name="Heiman D."/>
            <person name="Hepburn T."/>
            <person name="Howarth C."/>
            <person name="Jen D."/>
            <person name="Larson L."/>
            <person name="Mehta T."/>
            <person name="Neiman D."/>
            <person name="Pearson M."/>
            <person name="Roberts A."/>
            <person name="Saif S."/>
            <person name="Shea T."/>
            <person name="Shenoy N."/>
            <person name="Sisk P."/>
            <person name="Stolte C."/>
            <person name="Sykes S."/>
            <person name="Walk T."/>
            <person name="White J."/>
            <person name="Yandava C."/>
            <person name="Haas B."/>
            <person name="Nusbaum C."/>
            <person name="Birren B."/>
        </authorList>
    </citation>
    <scope>NUCLEOTIDE SEQUENCE</scope>
    <source>
        <strain evidence="1">ATCC 64411</strain>
    </source>
</reference>
<name>A0A0C4DYS9_MAGP6</name>
<dbReference type="Proteomes" id="UP000011715">
    <property type="component" value="Unassembled WGS sequence"/>
</dbReference>
<reference evidence="2" key="4">
    <citation type="journal article" date="2015" name="G3 (Bethesda)">
        <title>Genome sequences of three phytopathogenic species of the Magnaporthaceae family of fungi.</title>
        <authorList>
            <person name="Okagaki L.H."/>
            <person name="Nunes C.C."/>
            <person name="Sailsbery J."/>
            <person name="Clay B."/>
            <person name="Brown D."/>
            <person name="John T."/>
            <person name="Oh Y."/>
            <person name="Young N."/>
            <person name="Fitzgerald M."/>
            <person name="Haas B.J."/>
            <person name="Zeng Q."/>
            <person name="Young S."/>
            <person name="Adiconis X."/>
            <person name="Fan L."/>
            <person name="Levin J.Z."/>
            <person name="Mitchell T.K."/>
            <person name="Okubara P.A."/>
            <person name="Farman M.L."/>
            <person name="Kohn L.M."/>
            <person name="Birren B."/>
            <person name="Ma L.-J."/>
            <person name="Dean R.A."/>
        </authorList>
    </citation>
    <scope>NUCLEOTIDE SEQUENCE</scope>
    <source>
        <strain evidence="2">ATCC 64411 / 73-15</strain>
    </source>
</reference>
<evidence type="ECO:0000313" key="2">
    <source>
        <dbReference type="EnsemblFungi" id="MAPG_05208T0"/>
    </source>
</evidence>
<organism evidence="2 3">
    <name type="scientific">Magnaporthiopsis poae (strain ATCC 64411 / 73-15)</name>
    <name type="common">Kentucky bluegrass fungus</name>
    <name type="synonym">Magnaporthe poae</name>
    <dbReference type="NCBI Taxonomy" id="644358"/>
    <lineage>
        <taxon>Eukaryota</taxon>
        <taxon>Fungi</taxon>
        <taxon>Dikarya</taxon>
        <taxon>Ascomycota</taxon>
        <taxon>Pezizomycotina</taxon>
        <taxon>Sordariomycetes</taxon>
        <taxon>Sordariomycetidae</taxon>
        <taxon>Magnaporthales</taxon>
        <taxon>Magnaporthaceae</taxon>
        <taxon>Magnaporthiopsis</taxon>
    </lineage>
</organism>
<evidence type="ECO:0000313" key="3">
    <source>
        <dbReference type="Proteomes" id="UP000011715"/>
    </source>
</evidence>
<evidence type="ECO:0000313" key="1">
    <source>
        <dbReference type="EMBL" id="KLU86191.1"/>
    </source>
</evidence>
<reference evidence="1" key="3">
    <citation type="submission" date="2011-03" db="EMBL/GenBank/DDBJ databases">
        <title>Annotation of Magnaporthe poae ATCC 64411.</title>
        <authorList>
            <person name="Ma L.-J."/>
            <person name="Dead R."/>
            <person name="Young S.K."/>
            <person name="Zeng Q."/>
            <person name="Gargeya S."/>
            <person name="Fitzgerald M."/>
            <person name="Haas B."/>
            <person name="Abouelleil A."/>
            <person name="Alvarado L."/>
            <person name="Arachchi H.M."/>
            <person name="Berlin A."/>
            <person name="Brown A."/>
            <person name="Chapman S.B."/>
            <person name="Chen Z."/>
            <person name="Dunbar C."/>
            <person name="Freedman E."/>
            <person name="Gearin G."/>
            <person name="Gellesch M."/>
            <person name="Goldberg J."/>
            <person name="Griggs A."/>
            <person name="Gujja S."/>
            <person name="Heiman D."/>
            <person name="Howarth C."/>
            <person name="Larson L."/>
            <person name="Lui A."/>
            <person name="MacDonald P.J.P."/>
            <person name="Mehta T."/>
            <person name="Montmayeur A."/>
            <person name="Murphy C."/>
            <person name="Neiman D."/>
            <person name="Pearson M."/>
            <person name="Priest M."/>
            <person name="Roberts A."/>
            <person name="Saif S."/>
            <person name="Shea T."/>
            <person name="Shenoy N."/>
            <person name="Sisk P."/>
            <person name="Stolte C."/>
            <person name="Sykes S."/>
            <person name="Yandava C."/>
            <person name="Wortman J."/>
            <person name="Nusbaum C."/>
            <person name="Birren B."/>
        </authorList>
    </citation>
    <scope>NUCLEOTIDE SEQUENCE</scope>
    <source>
        <strain evidence="1">ATCC 64411</strain>
    </source>
</reference>
<keyword evidence="3" id="KW-1185">Reference proteome</keyword>